<sequence length="82" mass="9607">MFWKVLSKRLIKKIIILCAERRVRTQFPVSTESQKPRQKKGGVGVSNDLEYQKFNLYIYSSRVSYFGEAELVDSSSLYPERL</sequence>
<dbReference type="GeneTree" id="ENSGT00940000158166"/>
<dbReference type="Bgee" id="ENSGGOG00000003903">
    <property type="expression patterns" value="Expressed in testis and 6 other cell types or tissues"/>
</dbReference>
<dbReference type="EMBL" id="CABD030097062">
    <property type="status" value="NOT_ANNOTATED_CDS"/>
    <property type="molecule type" value="Genomic_DNA"/>
</dbReference>
<organism evidence="1 2">
    <name type="scientific">Gorilla gorilla gorilla</name>
    <name type="common">Western lowland gorilla</name>
    <dbReference type="NCBI Taxonomy" id="9595"/>
    <lineage>
        <taxon>Eukaryota</taxon>
        <taxon>Metazoa</taxon>
        <taxon>Chordata</taxon>
        <taxon>Craniata</taxon>
        <taxon>Vertebrata</taxon>
        <taxon>Euteleostomi</taxon>
        <taxon>Mammalia</taxon>
        <taxon>Eutheria</taxon>
        <taxon>Euarchontoglires</taxon>
        <taxon>Primates</taxon>
        <taxon>Haplorrhini</taxon>
        <taxon>Catarrhini</taxon>
        <taxon>Hominidae</taxon>
        <taxon>Gorilla</taxon>
    </lineage>
</organism>
<evidence type="ECO:0000313" key="1">
    <source>
        <dbReference type="Ensembl" id="ENSGGOP00000035537.1"/>
    </source>
</evidence>
<dbReference type="Proteomes" id="UP000001519">
    <property type="component" value="Chromosome 15"/>
</dbReference>
<dbReference type="Ensembl" id="ENSGGOT00000047009.1">
    <property type="protein sequence ID" value="ENSGGOP00000035537.1"/>
    <property type="gene ID" value="ENSGGOG00000003903.3"/>
</dbReference>
<evidence type="ECO:0000313" key="2">
    <source>
        <dbReference type="Proteomes" id="UP000001519"/>
    </source>
</evidence>
<dbReference type="EMBL" id="CABD030097064">
    <property type="status" value="NOT_ANNOTATED_CDS"/>
    <property type="molecule type" value="Genomic_DNA"/>
</dbReference>
<dbReference type="EMBL" id="CABD030097059">
    <property type="status" value="NOT_ANNOTATED_CDS"/>
    <property type="molecule type" value="Genomic_DNA"/>
</dbReference>
<reference evidence="2" key="1">
    <citation type="submission" date="2011-05" db="EMBL/GenBank/DDBJ databases">
        <title>Insights into the evolution of the great apes provided by the gorilla genome.</title>
        <authorList>
            <person name="Scally A."/>
        </authorList>
    </citation>
    <scope>NUCLEOTIDE SEQUENCE [LARGE SCALE GENOMIC DNA]</scope>
</reference>
<reference evidence="1" key="3">
    <citation type="submission" date="2025-08" db="UniProtKB">
        <authorList>
            <consortium name="Ensembl"/>
        </authorList>
    </citation>
    <scope>IDENTIFICATION</scope>
</reference>
<dbReference type="EMBL" id="CABD030097063">
    <property type="status" value="NOT_ANNOTATED_CDS"/>
    <property type="molecule type" value="Genomic_DNA"/>
</dbReference>
<accession>A0A2I2YKQ5</accession>
<dbReference type="EMBL" id="CABD030097060">
    <property type="status" value="NOT_ANNOTATED_CDS"/>
    <property type="molecule type" value="Genomic_DNA"/>
</dbReference>
<proteinExistence type="predicted"/>
<dbReference type="AlphaFoldDB" id="A0A2I2YKQ5"/>
<name>A0A2I2YKQ5_GORGO</name>
<keyword evidence="2" id="KW-1185">Reference proteome</keyword>
<dbReference type="EMBL" id="CABD030097061">
    <property type="status" value="NOT_ANNOTATED_CDS"/>
    <property type="molecule type" value="Genomic_DNA"/>
</dbReference>
<reference evidence="1" key="4">
    <citation type="submission" date="2025-09" db="UniProtKB">
        <authorList>
            <consortium name="Ensembl"/>
        </authorList>
    </citation>
    <scope>IDENTIFICATION</scope>
</reference>
<gene>
    <name evidence="1" type="primary">BBS4</name>
</gene>
<reference evidence="1 2" key="2">
    <citation type="journal article" date="2012" name="Nature">
        <title>Insights into hominid evolution from the gorilla genome sequence.</title>
        <authorList>
            <person name="Scally A."/>
            <person name="Dutheil J.Y."/>
            <person name="Hillier L.W."/>
            <person name="Jordan G.E."/>
            <person name="Goodhead I."/>
            <person name="Herrero J."/>
            <person name="Hobolth A."/>
            <person name="Lappalainen T."/>
            <person name="Mailund T."/>
            <person name="Marques-Bonet T."/>
            <person name="McCarthy S."/>
            <person name="Montgomery S.H."/>
            <person name="Schwalie P.C."/>
            <person name="Tang Y.A."/>
            <person name="Ward M.C."/>
            <person name="Xue Y."/>
            <person name="Yngvadottir B."/>
            <person name="Alkan C."/>
            <person name="Andersen L.N."/>
            <person name="Ayub Q."/>
            <person name="Ball E.V."/>
            <person name="Beal K."/>
            <person name="Bradley B.J."/>
            <person name="Chen Y."/>
            <person name="Clee C.M."/>
            <person name="Fitzgerald S."/>
            <person name="Graves T.A."/>
            <person name="Gu Y."/>
            <person name="Heath P."/>
            <person name="Heger A."/>
            <person name="Karakoc E."/>
            <person name="Kolb-Kokocinski A."/>
            <person name="Laird G.K."/>
            <person name="Lunter G."/>
            <person name="Meader S."/>
            <person name="Mort M."/>
            <person name="Mullikin J.C."/>
            <person name="Munch K."/>
            <person name="O'Connor T.D."/>
            <person name="Phillips A.D."/>
            <person name="Prado-Martinez J."/>
            <person name="Rogers A.S."/>
            <person name="Sajjadian S."/>
            <person name="Schmidt D."/>
            <person name="Shaw K."/>
            <person name="Simpson J.T."/>
            <person name="Stenson P.D."/>
            <person name="Turner D.J."/>
            <person name="Vigilant L."/>
            <person name="Vilella A.J."/>
            <person name="Whitener W."/>
            <person name="Zhu B."/>
            <person name="Cooper D.N."/>
            <person name="de Jong P."/>
            <person name="Dermitzakis E.T."/>
            <person name="Eichler E.E."/>
            <person name="Flicek P."/>
            <person name="Goldman N."/>
            <person name="Mundy N.I."/>
            <person name="Ning Z."/>
            <person name="Odom D.T."/>
            <person name="Ponting C.P."/>
            <person name="Quail M.A."/>
            <person name="Ryder O.A."/>
            <person name="Searle S.M."/>
            <person name="Warren W.C."/>
            <person name="Wilson R.K."/>
            <person name="Schierup M.H."/>
            <person name="Rogers J."/>
            <person name="Tyler-Smith C."/>
            <person name="Durbin R."/>
        </authorList>
    </citation>
    <scope>NUCLEOTIDE SEQUENCE [LARGE SCALE GENOMIC DNA]</scope>
</reference>
<protein>
    <submittedName>
        <fullName evidence="1">Bardet-Biedl syndrome 4</fullName>
    </submittedName>
</protein>